<accession>A0A8J6NTR0</accession>
<evidence type="ECO:0000313" key="2">
    <source>
        <dbReference type="EMBL" id="MBC8359853.1"/>
    </source>
</evidence>
<dbReference type="Proteomes" id="UP000603434">
    <property type="component" value="Unassembled WGS sequence"/>
</dbReference>
<dbReference type="EMBL" id="JACNJH010000025">
    <property type="protein sequence ID" value="MBC8359853.1"/>
    <property type="molecule type" value="Genomic_DNA"/>
</dbReference>
<sequence length="120" mass="13608">MIDYQVIKRKGKPVFALVDFDEFAEFLEDMEDVLAYDKAKANSDGIRVPGDVVRKVIDEGKSLIQAWREYKGLTQADLAARIGIKQSAVARLETKGRKLRSSTKEKVAKALNIDFRLFED</sequence>
<organism evidence="2 3">
    <name type="scientific">Candidatus Desulfatibia profunda</name>
    <dbReference type="NCBI Taxonomy" id="2841695"/>
    <lineage>
        <taxon>Bacteria</taxon>
        <taxon>Pseudomonadati</taxon>
        <taxon>Thermodesulfobacteriota</taxon>
        <taxon>Desulfobacteria</taxon>
        <taxon>Desulfobacterales</taxon>
        <taxon>Desulfobacterales incertae sedis</taxon>
        <taxon>Candidatus Desulfatibia</taxon>
    </lineage>
</organism>
<dbReference type="PROSITE" id="PS50943">
    <property type="entry name" value="HTH_CROC1"/>
    <property type="match status" value="1"/>
</dbReference>
<name>A0A8J6NTR0_9BACT</name>
<reference evidence="2 3" key="1">
    <citation type="submission" date="2020-08" db="EMBL/GenBank/DDBJ databases">
        <title>Bridging the membrane lipid divide: bacteria of the FCB group superphylum have the potential to synthesize archaeal ether lipids.</title>
        <authorList>
            <person name="Villanueva L."/>
            <person name="Von Meijenfeldt F.A.B."/>
            <person name="Westbye A.B."/>
            <person name="Yadav S."/>
            <person name="Hopmans E.C."/>
            <person name="Dutilh B.E."/>
            <person name="Sinninghe Damste J.S."/>
        </authorList>
    </citation>
    <scope>NUCLEOTIDE SEQUENCE [LARGE SCALE GENOMIC DNA]</scope>
    <source>
        <strain evidence="2">NIOZ-UU30</strain>
    </source>
</reference>
<dbReference type="InterPro" id="IPR001387">
    <property type="entry name" value="Cro/C1-type_HTH"/>
</dbReference>
<dbReference type="SMART" id="SM00530">
    <property type="entry name" value="HTH_XRE"/>
    <property type="match status" value="1"/>
</dbReference>
<evidence type="ECO:0000313" key="3">
    <source>
        <dbReference type="Proteomes" id="UP000603434"/>
    </source>
</evidence>
<evidence type="ECO:0000259" key="1">
    <source>
        <dbReference type="PROSITE" id="PS50943"/>
    </source>
</evidence>
<comment type="caution">
    <text evidence="2">The sequence shown here is derived from an EMBL/GenBank/DDBJ whole genome shotgun (WGS) entry which is preliminary data.</text>
</comment>
<dbReference type="CDD" id="cd00093">
    <property type="entry name" value="HTH_XRE"/>
    <property type="match status" value="1"/>
</dbReference>
<dbReference type="SUPFAM" id="SSF47413">
    <property type="entry name" value="lambda repressor-like DNA-binding domains"/>
    <property type="match status" value="1"/>
</dbReference>
<proteinExistence type="predicted"/>
<dbReference type="AlphaFoldDB" id="A0A8J6NTR0"/>
<dbReference type="InterPro" id="IPR010982">
    <property type="entry name" value="Lambda_DNA-bd_dom_sf"/>
</dbReference>
<dbReference type="GO" id="GO:0003677">
    <property type="term" value="F:DNA binding"/>
    <property type="evidence" value="ECO:0007669"/>
    <property type="project" value="InterPro"/>
</dbReference>
<gene>
    <name evidence="2" type="ORF">H8E23_00455</name>
</gene>
<dbReference type="Gene3D" id="1.10.260.40">
    <property type="entry name" value="lambda repressor-like DNA-binding domains"/>
    <property type="match status" value="1"/>
</dbReference>
<dbReference type="Pfam" id="PF01381">
    <property type="entry name" value="HTH_3"/>
    <property type="match status" value="1"/>
</dbReference>
<feature type="domain" description="HTH cro/C1-type" evidence="1">
    <location>
        <begin position="64"/>
        <end position="118"/>
    </location>
</feature>
<protein>
    <submittedName>
        <fullName evidence="2">Helix-turn-helix transcriptional regulator</fullName>
    </submittedName>
</protein>